<reference evidence="1" key="1">
    <citation type="submission" date="2020-01" db="EMBL/GenBank/DDBJ databases">
        <authorList>
            <person name="Meier V. D."/>
            <person name="Meier V D."/>
        </authorList>
    </citation>
    <scope>NUCLEOTIDE SEQUENCE</scope>
    <source>
        <strain evidence="1">HLG_WM_MAG_07</strain>
    </source>
</reference>
<protein>
    <recommendedName>
        <fullName evidence="2">Thioredoxin domain-containing protein</fullName>
    </recommendedName>
</protein>
<evidence type="ECO:0008006" key="2">
    <source>
        <dbReference type="Google" id="ProtNLM"/>
    </source>
</evidence>
<name>A0A6S6SDZ0_9GAMM</name>
<proteinExistence type="predicted"/>
<evidence type="ECO:0000313" key="1">
    <source>
        <dbReference type="EMBL" id="CAA6801048.1"/>
    </source>
</evidence>
<dbReference type="EMBL" id="CACVAY010000007">
    <property type="protein sequence ID" value="CAA6801048.1"/>
    <property type="molecule type" value="Genomic_DNA"/>
</dbReference>
<gene>
    <name evidence="1" type="ORF">HELGO_WM10498</name>
</gene>
<accession>A0A6S6SDZ0</accession>
<dbReference type="AlphaFoldDB" id="A0A6S6SDZ0"/>
<sequence length="133" mass="14679">MVKTISVIAVFLLTLVALSYFLIMGSGKPLNSDLSVIGQGKPVLALAYENYSPGGGEALNRLRKVRSDFDARLVFVVADMGTPPGREFAERYQLVSGEAMFMDQQGKQLQKTIIHTDELELRSRLESMLALVE</sequence>
<organism evidence="1">
    <name type="scientific">uncultured Thiotrichaceae bacterium</name>
    <dbReference type="NCBI Taxonomy" id="298394"/>
    <lineage>
        <taxon>Bacteria</taxon>
        <taxon>Pseudomonadati</taxon>
        <taxon>Pseudomonadota</taxon>
        <taxon>Gammaproteobacteria</taxon>
        <taxon>Thiotrichales</taxon>
        <taxon>Thiotrichaceae</taxon>
        <taxon>environmental samples</taxon>
    </lineage>
</organism>